<keyword evidence="4" id="KW-1185">Reference proteome</keyword>
<feature type="chain" id="PRO_5002116956" description="Type 9 secretion system plug protein N-terminal domain-containing protein" evidence="1">
    <location>
        <begin position="19"/>
        <end position="414"/>
    </location>
</feature>
<feature type="domain" description="Type 9 secretion system plug protein N-terminal" evidence="2">
    <location>
        <begin position="30"/>
        <end position="152"/>
    </location>
</feature>
<dbReference type="InterPro" id="IPR031345">
    <property type="entry name" value="T9SS_Plug_N"/>
</dbReference>
<dbReference type="Pfam" id="PF17116">
    <property type="entry name" value="T9SS_plug_1st"/>
    <property type="match status" value="1"/>
</dbReference>
<evidence type="ECO:0000259" key="2">
    <source>
        <dbReference type="Pfam" id="PF17116"/>
    </source>
</evidence>
<dbReference type="Proteomes" id="UP000038055">
    <property type="component" value="Unassembled WGS sequence"/>
</dbReference>
<sequence>MKRLLYFLFALLSMSLEAQILTEKNPPEYIKTIVFKVSENDRSQFPVVRINERFTLEFDDLRGSEEIYYYKITHSNADWSPSALLKSEYIKGLDEQSFQPESSSYATLQIYSHYRLTLPNELTKITLTGNYILSITDSYGEELFSRRFVVYNPLVNVLAEVKRSRDLQFFDTKQVVQFSVKEKDLHLQDPKSTVKVAILQNYRWDNAITKLKPQYVMGNELIYRYDSESAFWAGNEFLNFDSKDLRVASAGIFRVEQNELFEHYLFGNESRANRVYTYYPDINGDFLVNTINGRNPDNEADYVWVNFSLQGQPSFWGKEVYVYGKFSNYQISDEYKLVYDEKTGYFTGKVLLKQGFYNYMYATKDKNEINFNEIGGNFQQTENNYLILIYYRAPGALYDEVVGVGSASGANISR</sequence>
<evidence type="ECO:0000256" key="1">
    <source>
        <dbReference type="SAM" id="SignalP"/>
    </source>
</evidence>
<dbReference type="eggNOG" id="ENOG502Z7QJ">
    <property type="taxonomic scope" value="Bacteria"/>
</dbReference>
<dbReference type="EMBL" id="CDOD01000003">
    <property type="protein sequence ID" value="CEN32640.1"/>
    <property type="molecule type" value="Genomic_DNA"/>
</dbReference>
<keyword evidence="1" id="KW-0732">Signal</keyword>
<evidence type="ECO:0000313" key="3">
    <source>
        <dbReference type="EMBL" id="CEN32640.1"/>
    </source>
</evidence>
<proteinExistence type="predicted"/>
<protein>
    <recommendedName>
        <fullName evidence="2">Type 9 secretion system plug protein N-terminal domain-containing protein</fullName>
    </recommendedName>
</protein>
<reference evidence="4" key="1">
    <citation type="submission" date="2015-01" db="EMBL/GenBank/DDBJ databases">
        <authorList>
            <person name="MANFREDI Pablo"/>
        </authorList>
    </citation>
    <scope>NUCLEOTIDE SEQUENCE [LARGE SCALE GENOMIC DNA]</scope>
    <source>
        <strain evidence="4">Ccyn2B</strain>
    </source>
</reference>
<organism evidence="3 4">
    <name type="scientific">Capnocytophaga cynodegmi</name>
    <dbReference type="NCBI Taxonomy" id="28189"/>
    <lineage>
        <taxon>Bacteria</taxon>
        <taxon>Pseudomonadati</taxon>
        <taxon>Bacteroidota</taxon>
        <taxon>Flavobacteriia</taxon>
        <taxon>Flavobacteriales</taxon>
        <taxon>Flavobacteriaceae</taxon>
        <taxon>Capnocytophaga</taxon>
    </lineage>
</organism>
<feature type="signal peptide" evidence="1">
    <location>
        <begin position="1"/>
        <end position="18"/>
    </location>
</feature>
<dbReference type="STRING" id="28189.CCYN74_60007"/>
<name>A0A0B7GZR0_9FLAO</name>
<gene>
    <name evidence="3" type="ORF">CCYN2B_110159</name>
</gene>
<dbReference type="AlphaFoldDB" id="A0A0B7GZR0"/>
<accession>A0A0B7GZR0</accession>
<dbReference type="RefSeq" id="WP_041989946.1">
    <property type="nucleotide sequence ID" value="NZ_CDOD01000003.1"/>
</dbReference>
<evidence type="ECO:0000313" key="4">
    <source>
        <dbReference type="Proteomes" id="UP000038055"/>
    </source>
</evidence>